<gene>
    <name evidence="8" type="ORF">ASPCADRAFT_410348</name>
</gene>
<feature type="transmembrane region" description="Helical" evidence="6">
    <location>
        <begin position="25"/>
        <end position="45"/>
    </location>
</feature>
<sequence>MSGLSPSEVEYEKAHIHQSRQAACYAVTITFFVLAICCTSLRVISRRMQKLPLVLDDYLAIAGSILLIPFMAATLGGRHIITLTPEELIMQAKWEVVNLYAYIICITVIKLSILALLSRIFASTTARGFYVCIWILSLWMILWAIALSFAYSLQCRPFSSMWSLTDSCRSSLQLEYSASILNAVHDVMLFLLPQPTIWGLPLRTRKKFAVSLTFFIGFVATLMGLLKIAYIEGAPGTSHKSDTCDYQRL</sequence>
<evidence type="ECO:0000256" key="4">
    <source>
        <dbReference type="ARBA" id="ARBA00023136"/>
    </source>
</evidence>
<evidence type="ECO:0000256" key="6">
    <source>
        <dbReference type="SAM" id="Phobius"/>
    </source>
</evidence>
<evidence type="ECO:0000313" key="8">
    <source>
        <dbReference type="EMBL" id="OOF90145.1"/>
    </source>
</evidence>
<name>A0A1R3R6N2_ASPC5</name>
<feature type="transmembrane region" description="Helical" evidence="6">
    <location>
        <begin position="129"/>
        <end position="153"/>
    </location>
</feature>
<protein>
    <recommendedName>
        <fullName evidence="7">Rhodopsin domain-containing protein</fullName>
    </recommendedName>
</protein>
<proteinExistence type="inferred from homology"/>
<comment type="similarity">
    <text evidence="5">Belongs to the SAT4 family.</text>
</comment>
<keyword evidence="4 6" id="KW-0472">Membrane</keyword>
<feature type="transmembrane region" description="Helical" evidence="6">
    <location>
        <begin position="212"/>
        <end position="231"/>
    </location>
</feature>
<organism evidence="8 9">
    <name type="scientific">Aspergillus carbonarius (strain ITEM 5010)</name>
    <dbReference type="NCBI Taxonomy" id="602072"/>
    <lineage>
        <taxon>Eukaryota</taxon>
        <taxon>Fungi</taxon>
        <taxon>Dikarya</taxon>
        <taxon>Ascomycota</taxon>
        <taxon>Pezizomycotina</taxon>
        <taxon>Eurotiomycetes</taxon>
        <taxon>Eurotiomycetidae</taxon>
        <taxon>Eurotiales</taxon>
        <taxon>Aspergillaceae</taxon>
        <taxon>Aspergillus</taxon>
        <taxon>Aspergillus subgen. Circumdati</taxon>
    </lineage>
</organism>
<feature type="transmembrane region" description="Helical" evidence="6">
    <location>
        <begin position="57"/>
        <end position="77"/>
    </location>
</feature>
<dbReference type="Proteomes" id="UP000188318">
    <property type="component" value="Unassembled WGS sequence"/>
</dbReference>
<keyword evidence="9" id="KW-1185">Reference proteome</keyword>
<evidence type="ECO:0000259" key="7">
    <source>
        <dbReference type="Pfam" id="PF20684"/>
    </source>
</evidence>
<dbReference type="InterPro" id="IPR052337">
    <property type="entry name" value="SAT4-like"/>
</dbReference>
<dbReference type="InterPro" id="IPR049326">
    <property type="entry name" value="Rhodopsin_dom_fungi"/>
</dbReference>
<evidence type="ECO:0000256" key="3">
    <source>
        <dbReference type="ARBA" id="ARBA00022989"/>
    </source>
</evidence>
<evidence type="ECO:0000256" key="2">
    <source>
        <dbReference type="ARBA" id="ARBA00022692"/>
    </source>
</evidence>
<dbReference type="AlphaFoldDB" id="A0A1R3R6N2"/>
<dbReference type="VEuPathDB" id="FungiDB:ASPCADRAFT_410348"/>
<accession>A0A1R3R6N2</accession>
<keyword evidence="3 6" id="KW-1133">Transmembrane helix</keyword>
<dbReference type="OrthoDB" id="3529975at2759"/>
<evidence type="ECO:0000256" key="5">
    <source>
        <dbReference type="ARBA" id="ARBA00038359"/>
    </source>
</evidence>
<reference evidence="9" key="1">
    <citation type="journal article" date="2017" name="Genome Biol.">
        <title>Comparative genomics reveals high biological diversity and specific adaptations in the industrially and medically important fungal genus Aspergillus.</title>
        <authorList>
            <person name="de Vries R.P."/>
            <person name="Riley R."/>
            <person name="Wiebenga A."/>
            <person name="Aguilar-Osorio G."/>
            <person name="Amillis S."/>
            <person name="Uchima C.A."/>
            <person name="Anderluh G."/>
            <person name="Asadollahi M."/>
            <person name="Askin M."/>
            <person name="Barry K."/>
            <person name="Battaglia E."/>
            <person name="Bayram O."/>
            <person name="Benocci T."/>
            <person name="Braus-Stromeyer S.A."/>
            <person name="Caldana C."/>
            <person name="Canovas D."/>
            <person name="Cerqueira G.C."/>
            <person name="Chen F."/>
            <person name="Chen W."/>
            <person name="Choi C."/>
            <person name="Clum A."/>
            <person name="Dos Santos R.A."/>
            <person name="Damasio A.R."/>
            <person name="Diallinas G."/>
            <person name="Emri T."/>
            <person name="Fekete E."/>
            <person name="Flipphi M."/>
            <person name="Freyberg S."/>
            <person name="Gallo A."/>
            <person name="Gournas C."/>
            <person name="Habgood R."/>
            <person name="Hainaut M."/>
            <person name="Harispe M.L."/>
            <person name="Henrissat B."/>
            <person name="Hilden K.S."/>
            <person name="Hope R."/>
            <person name="Hossain A."/>
            <person name="Karabika E."/>
            <person name="Karaffa L."/>
            <person name="Karanyi Z."/>
            <person name="Krasevec N."/>
            <person name="Kuo A."/>
            <person name="Kusch H."/>
            <person name="LaButti K."/>
            <person name="Lagendijk E.L."/>
            <person name="Lapidus A."/>
            <person name="Levasseur A."/>
            <person name="Lindquist E."/>
            <person name="Lipzen A."/>
            <person name="Logrieco A.F."/>
            <person name="MacCabe A."/>
            <person name="Maekelae M.R."/>
            <person name="Malavazi I."/>
            <person name="Melin P."/>
            <person name="Meyer V."/>
            <person name="Mielnichuk N."/>
            <person name="Miskei M."/>
            <person name="Molnar A.P."/>
            <person name="Mule G."/>
            <person name="Ngan C.Y."/>
            <person name="Orejas M."/>
            <person name="Orosz E."/>
            <person name="Ouedraogo J.P."/>
            <person name="Overkamp K.M."/>
            <person name="Park H.-S."/>
            <person name="Perrone G."/>
            <person name="Piumi F."/>
            <person name="Punt P.J."/>
            <person name="Ram A.F."/>
            <person name="Ramon A."/>
            <person name="Rauscher S."/>
            <person name="Record E."/>
            <person name="Riano-Pachon D.M."/>
            <person name="Robert V."/>
            <person name="Roehrig J."/>
            <person name="Ruller R."/>
            <person name="Salamov A."/>
            <person name="Salih N.S."/>
            <person name="Samson R.A."/>
            <person name="Sandor E."/>
            <person name="Sanguinetti M."/>
            <person name="Schuetze T."/>
            <person name="Sepcic K."/>
            <person name="Shelest E."/>
            <person name="Sherlock G."/>
            <person name="Sophianopoulou V."/>
            <person name="Squina F.M."/>
            <person name="Sun H."/>
            <person name="Susca A."/>
            <person name="Todd R.B."/>
            <person name="Tsang A."/>
            <person name="Unkles S.E."/>
            <person name="van de Wiele N."/>
            <person name="van Rossen-Uffink D."/>
            <person name="Oliveira J.V."/>
            <person name="Vesth T.C."/>
            <person name="Visser J."/>
            <person name="Yu J.-H."/>
            <person name="Zhou M."/>
            <person name="Andersen M.R."/>
            <person name="Archer D.B."/>
            <person name="Baker S.E."/>
            <person name="Benoit I."/>
            <person name="Brakhage A.A."/>
            <person name="Braus G.H."/>
            <person name="Fischer R."/>
            <person name="Frisvad J.C."/>
            <person name="Goldman G.H."/>
            <person name="Houbraken J."/>
            <person name="Oakley B."/>
            <person name="Pocsi I."/>
            <person name="Scazzocchio C."/>
            <person name="Seiboth B."/>
            <person name="vanKuyk P.A."/>
            <person name="Wortman J."/>
            <person name="Dyer P.S."/>
            <person name="Grigoriev I.V."/>
        </authorList>
    </citation>
    <scope>NUCLEOTIDE SEQUENCE [LARGE SCALE GENOMIC DNA]</scope>
    <source>
        <strain evidence="9">ITEM 5010</strain>
    </source>
</reference>
<feature type="transmembrane region" description="Helical" evidence="6">
    <location>
        <begin position="173"/>
        <end position="192"/>
    </location>
</feature>
<dbReference type="PANTHER" id="PTHR33048">
    <property type="entry name" value="PTH11-LIKE INTEGRAL MEMBRANE PROTEIN (AFU_ORTHOLOGUE AFUA_5G11245)"/>
    <property type="match status" value="1"/>
</dbReference>
<keyword evidence="2 6" id="KW-0812">Transmembrane</keyword>
<dbReference type="EMBL" id="KV907582">
    <property type="protein sequence ID" value="OOF90145.1"/>
    <property type="molecule type" value="Genomic_DNA"/>
</dbReference>
<dbReference type="GO" id="GO:0016020">
    <property type="term" value="C:membrane"/>
    <property type="evidence" value="ECO:0007669"/>
    <property type="project" value="UniProtKB-SubCell"/>
</dbReference>
<dbReference type="PANTHER" id="PTHR33048:SF47">
    <property type="entry name" value="INTEGRAL MEMBRANE PROTEIN-RELATED"/>
    <property type="match status" value="1"/>
</dbReference>
<evidence type="ECO:0000313" key="9">
    <source>
        <dbReference type="Proteomes" id="UP000188318"/>
    </source>
</evidence>
<comment type="subcellular location">
    <subcellularLocation>
        <location evidence="1">Membrane</location>
        <topology evidence="1">Multi-pass membrane protein</topology>
    </subcellularLocation>
</comment>
<feature type="domain" description="Rhodopsin" evidence="7">
    <location>
        <begin position="41"/>
        <end position="233"/>
    </location>
</feature>
<feature type="transmembrane region" description="Helical" evidence="6">
    <location>
        <begin position="97"/>
        <end position="117"/>
    </location>
</feature>
<evidence type="ECO:0000256" key="1">
    <source>
        <dbReference type="ARBA" id="ARBA00004141"/>
    </source>
</evidence>
<dbReference type="OMA" id="HINETRQ"/>
<dbReference type="Pfam" id="PF20684">
    <property type="entry name" value="Fung_rhodopsin"/>
    <property type="match status" value="1"/>
</dbReference>